<dbReference type="AlphaFoldDB" id="A0AAV7EU88"/>
<dbReference type="InterPro" id="IPR002885">
    <property type="entry name" value="PPR_rpt"/>
</dbReference>
<sequence length="582" mass="65197">MTSKASIDHHALVSLIRKCSSLKELKLIHGNMFRTGSIHDTFLASKLIESSAISMTGHMDYAHVVFSQIHHPNTFMWNTMIRGYSVSECSFQALSLYQQMLCSGSLPNSFTFGFVLKACCRLLRLQEGKQVHAQTVKSGLEFELPVTNGLVRLYVSCGEVEAGRVLFDEMPQKDNISWSIIVTGYAQNGRDREALSVFREMQAANVEIDGFTLATVLGVCGNTGALALGKWVHSYIDRNLVKIDVALGTSLVDMYSKCGAVGDAHRVFETMVEKDVMAWSGMIGGFAIHGFGREALQVFAEMKKRKVRPTAVTFTSVLSACSHSGLVEEGRRNFNSMQSDYKIEPQIEHYGCMVDLYCRAGLVDQAHEFIIAMPIEPNSILWRTLLAACKLHGKTKLGESISRKVLALDPHSAENYVLVSNVYASRGNWSKVSRIRGLMKTNGAKKSNGWSSIEVNFIVHQFVMGDESHPETGEIYQMLDKMSKRLKREGYVATTGYVLHDIDEEEKENALGLHSERLALAYGLLHTCEASQIRIVKNLRVCGDCHSAIKLISKVYKREIIVRDRVRFHHFREGLCSCHDYW</sequence>
<dbReference type="InterPro" id="IPR011990">
    <property type="entry name" value="TPR-like_helical_dom_sf"/>
</dbReference>
<dbReference type="NCBIfam" id="TIGR00756">
    <property type="entry name" value="PPR"/>
    <property type="match status" value="3"/>
</dbReference>
<dbReference type="FunFam" id="1.25.40.10:FF:000031">
    <property type="entry name" value="Pentatricopeptide repeat-containing protein mitochondrial"/>
    <property type="match status" value="1"/>
</dbReference>
<dbReference type="Pfam" id="PF14432">
    <property type="entry name" value="DYW_deaminase"/>
    <property type="match status" value="1"/>
</dbReference>
<organism evidence="4 5">
    <name type="scientific">Aristolochia fimbriata</name>
    <name type="common">White veined hardy Dutchman's pipe vine</name>
    <dbReference type="NCBI Taxonomy" id="158543"/>
    <lineage>
        <taxon>Eukaryota</taxon>
        <taxon>Viridiplantae</taxon>
        <taxon>Streptophyta</taxon>
        <taxon>Embryophyta</taxon>
        <taxon>Tracheophyta</taxon>
        <taxon>Spermatophyta</taxon>
        <taxon>Magnoliopsida</taxon>
        <taxon>Magnoliidae</taxon>
        <taxon>Piperales</taxon>
        <taxon>Aristolochiaceae</taxon>
        <taxon>Aristolochia</taxon>
    </lineage>
</organism>
<proteinExistence type="predicted"/>
<feature type="domain" description="DYW" evidence="3">
    <location>
        <begin position="490"/>
        <end position="582"/>
    </location>
</feature>
<dbReference type="PANTHER" id="PTHR47926">
    <property type="entry name" value="PENTATRICOPEPTIDE REPEAT-CONTAINING PROTEIN"/>
    <property type="match status" value="1"/>
</dbReference>
<dbReference type="Pfam" id="PF13041">
    <property type="entry name" value="PPR_2"/>
    <property type="match status" value="2"/>
</dbReference>
<feature type="repeat" description="PPR" evidence="2">
    <location>
        <begin position="275"/>
        <end position="309"/>
    </location>
</feature>
<dbReference type="InterPro" id="IPR046848">
    <property type="entry name" value="E_motif"/>
</dbReference>
<dbReference type="PROSITE" id="PS51375">
    <property type="entry name" value="PPR"/>
    <property type="match status" value="3"/>
</dbReference>
<evidence type="ECO:0000259" key="3">
    <source>
        <dbReference type="Pfam" id="PF14432"/>
    </source>
</evidence>
<accession>A0AAV7EU88</accession>
<evidence type="ECO:0000313" key="5">
    <source>
        <dbReference type="Proteomes" id="UP000825729"/>
    </source>
</evidence>
<dbReference type="InterPro" id="IPR046960">
    <property type="entry name" value="PPR_At4g14850-like_plant"/>
</dbReference>
<keyword evidence="1" id="KW-0677">Repeat</keyword>
<dbReference type="GO" id="GO:0008270">
    <property type="term" value="F:zinc ion binding"/>
    <property type="evidence" value="ECO:0007669"/>
    <property type="project" value="InterPro"/>
</dbReference>
<reference evidence="4 5" key="1">
    <citation type="submission" date="2021-07" db="EMBL/GenBank/DDBJ databases">
        <title>The Aristolochia fimbriata genome: insights into angiosperm evolution, floral development and chemical biosynthesis.</title>
        <authorList>
            <person name="Jiao Y."/>
        </authorList>
    </citation>
    <scope>NUCLEOTIDE SEQUENCE [LARGE SCALE GENOMIC DNA]</scope>
    <source>
        <strain evidence="4">IBCAS-2021</strain>
        <tissue evidence="4">Leaf</tissue>
    </source>
</reference>
<dbReference type="Pfam" id="PF01535">
    <property type="entry name" value="PPR"/>
    <property type="match status" value="3"/>
</dbReference>
<dbReference type="InterPro" id="IPR032867">
    <property type="entry name" value="DYW_dom"/>
</dbReference>
<comment type="caution">
    <text evidence="4">The sequence shown here is derived from an EMBL/GenBank/DDBJ whole genome shotgun (WGS) entry which is preliminary data.</text>
</comment>
<feature type="repeat" description="PPR" evidence="2">
    <location>
        <begin position="174"/>
        <end position="208"/>
    </location>
</feature>
<dbReference type="Gene3D" id="1.25.40.10">
    <property type="entry name" value="Tetratricopeptide repeat domain"/>
    <property type="match status" value="3"/>
</dbReference>
<evidence type="ECO:0000313" key="4">
    <source>
        <dbReference type="EMBL" id="KAG9451202.1"/>
    </source>
</evidence>
<dbReference type="Pfam" id="PF20430">
    <property type="entry name" value="Eplus_motif"/>
    <property type="match status" value="1"/>
</dbReference>
<keyword evidence="5" id="KW-1185">Reference proteome</keyword>
<dbReference type="Proteomes" id="UP000825729">
    <property type="component" value="Unassembled WGS sequence"/>
</dbReference>
<dbReference type="Pfam" id="PF20431">
    <property type="entry name" value="E_motif"/>
    <property type="match status" value="1"/>
</dbReference>
<dbReference type="FunFam" id="1.25.40.10:FF:000366">
    <property type="entry name" value="Pentatricopeptide (PPR) repeat-containing protein"/>
    <property type="match status" value="1"/>
</dbReference>
<evidence type="ECO:0000256" key="2">
    <source>
        <dbReference type="PROSITE-ProRule" id="PRU00708"/>
    </source>
</evidence>
<dbReference type="EMBL" id="JAINDJ010000004">
    <property type="protein sequence ID" value="KAG9451202.1"/>
    <property type="molecule type" value="Genomic_DNA"/>
</dbReference>
<name>A0AAV7EU88_ARIFI</name>
<evidence type="ECO:0000256" key="1">
    <source>
        <dbReference type="ARBA" id="ARBA00022737"/>
    </source>
</evidence>
<feature type="repeat" description="PPR" evidence="2">
    <location>
        <begin position="73"/>
        <end position="107"/>
    </location>
</feature>
<dbReference type="GO" id="GO:0009451">
    <property type="term" value="P:RNA modification"/>
    <property type="evidence" value="ECO:0007669"/>
    <property type="project" value="InterPro"/>
</dbReference>
<dbReference type="InterPro" id="IPR046849">
    <property type="entry name" value="E2_motif"/>
</dbReference>
<dbReference type="FunFam" id="1.25.40.10:FF:000470">
    <property type="entry name" value="Pentatricopeptide repeat-containing protein At5g66520"/>
    <property type="match status" value="1"/>
</dbReference>
<gene>
    <name evidence="4" type="ORF">H6P81_011167</name>
</gene>
<dbReference type="GO" id="GO:0003723">
    <property type="term" value="F:RNA binding"/>
    <property type="evidence" value="ECO:0007669"/>
    <property type="project" value="InterPro"/>
</dbReference>
<protein>
    <recommendedName>
        <fullName evidence="3">DYW domain-containing protein</fullName>
    </recommendedName>
</protein>